<organism evidence="2 3">
    <name type="scientific">Dreissena polymorpha</name>
    <name type="common">Zebra mussel</name>
    <name type="synonym">Mytilus polymorpha</name>
    <dbReference type="NCBI Taxonomy" id="45954"/>
    <lineage>
        <taxon>Eukaryota</taxon>
        <taxon>Metazoa</taxon>
        <taxon>Spiralia</taxon>
        <taxon>Lophotrochozoa</taxon>
        <taxon>Mollusca</taxon>
        <taxon>Bivalvia</taxon>
        <taxon>Autobranchia</taxon>
        <taxon>Heteroconchia</taxon>
        <taxon>Euheterodonta</taxon>
        <taxon>Imparidentia</taxon>
        <taxon>Neoheterodontei</taxon>
        <taxon>Myida</taxon>
        <taxon>Dreissenoidea</taxon>
        <taxon>Dreissenidae</taxon>
        <taxon>Dreissena</taxon>
    </lineage>
</organism>
<evidence type="ECO:0000313" key="2">
    <source>
        <dbReference type="EMBL" id="KAH3690300.1"/>
    </source>
</evidence>
<name>A0A9D3Y1R4_DREPO</name>
<evidence type="ECO:0000313" key="3">
    <source>
        <dbReference type="Proteomes" id="UP000828390"/>
    </source>
</evidence>
<reference evidence="2" key="2">
    <citation type="submission" date="2020-11" db="EMBL/GenBank/DDBJ databases">
        <authorList>
            <person name="McCartney M.A."/>
            <person name="Auch B."/>
            <person name="Kono T."/>
            <person name="Mallez S."/>
            <person name="Becker A."/>
            <person name="Gohl D.M."/>
            <person name="Silverstein K.A.T."/>
            <person name="Koren S."/>
            <person name="Bechman K.B."/>
            <person name="Herman A."/>
            <person name="Abrahante J.E."/>
            <person name="Garbe J."/>
        </authorList>
    </citation>
    <scope>NUCLEOTIDE SEQUENCE</scope>
    <source>
        <strain evidence="2">Duluth1</strain>
        <tissue evidence="2">Whole animal</tissue>
    </source>
</reference>
<feature type="region of interest" description="Disordered" evidence="1">
    <location>
        <begin position="59"/>
        <end position="81"/>
    </location>
</feature>
<sequence>MRKSQEREIKRRKMKKSRIGLGIYHQLLTRMMNTLVLKKWVRRRQTVDLKTQNLKSWTKKSIHLKKSTKPENRNLRNTSKK</sequence>
<dbReference type="AlphaFoldDB" id="A0A9D3Y1R4"/>
<accession>A0A9D3Y1R4</accession>
<reference evidence="2" key="1">
    <citation type="journal article" date="2019" name="bioRxiv">
        <title>The Genome of the Zebra Mussel, Dreissena polymorpha: A Resource for Invasive Species Research.</title>
        <authorList>
            <person name="McCartney M.A."/>
            <person name="Auch B."/>
            <person name="Kono T."/>
            <person name="Mallez S."/>
            <person name="Zhang Y."/>
            <person name="Obille A."/>
            <person name="Becker A."/>
            <person name="Abrahante J.E."/>
            <person name="Garbe J."/>
            <person name="Badalamenti J.P."/>
            <person name="Herman A."/>
            <person name="Mangelson H."/>
            <person name="Liachko I."/>
            <person name="Sullivan S."/>
            <person name="Sone E.D."/>
            <person name="Koren S."/>
            <person name="Silverstein K.A.T."/>
            <person name="Beckman K.B."/>
            <person name="Gohl D.M."/>
        </authorList>
    </citation>
    <scope>NUCLEOTIDE SEQUENCE</scope>
    <source>
        <strain evidence="2">Duluth1</strain>
        <tissue evidence="2">Whole animal</tissue>
    </source>
</reference>
<evidence type="ECO:0000256" key="1">
    <source>
        <dbReference type="SAM" id="MobiDB-lite"/>
    </source>
</evidence>
<gene>
    <name evidence="2" type="ORF">DPMN_191070</name>
</gene>
<dbReference type="EMBL" id="JAIWYP010000069">
    <property type="protein sequence ID" value="KAH3690300.1"/>
    <property type="molecule type" value="Genomic_DNA"/>
</dbReference>
<proteinExistence type="predicted"/>
<keyword evidence="3" id="KW-1185">Reference proteome</keyword>
<dbReference type="Proteomes" id="UP000828390">
    <property type="component" value="Unassembled WGS sequence"/>
</dbReference>
<protein>
    <submittedName>
        <fullName evidence="2">Uncharacterized protein</fullName>
    </submittedName>
</protein>
<comment type="caution">
    <text evidence="2">The sequence shown here is derived from an EMBL/GenBank/DDBJ whole genome shotgun (WGS) entry which is preliminary data.</text>
</comment>